<dbReference type="KEGG" id="mgm:Mmc1_3078"/>
<dbReference type="eggNOG" id="COG0071">
    <property type="taxonomic scope" value="Bacteria"/>
</dbReference>
<dbReference type="Pfam" id="PF00011">
    <property type="entry name" value="HSP20"/>
    <property type="match status" value="1"/>
</dbReference>
<dbReference type="RefSeq" id="WP_011714632.1">
    <property type="nucleotide sequence ID" value="NC_008576.1"/>
</dbReference>
<dbReference type="PANTHER" id="PTHR11527">
    <property type="entry name" value="HEAT-SHOCK PROTEIN 20 FAMILY MEMBER"/>
    <property type="match status" value="1"/>
</dbReference>
<dbReference type="AlphaFoldDB" id="A0LC76"/>
<dbReference type="OrthoDB" id="9808910at2"/>
<protein>
    <submittedName>
        <fullName evidence="4">Heat shock protein Hsp20</fullName>
    </submittedName>
</protein>
<gene>
    <name evidence="4" type="ordered locus">Mmc1_3078</name>
</gene>
<evidence type="ECO:0000256" key="2">
    <source>
        <dbReference type="RuleBase" id="RU003616"/>
    </source>
</evidence>
<dbReference type="Gene3D" id="2.60.40.790">
    <property type="match status" value="1"/>
</dbReference>
<evidence type="ECO:0000259" key="3">
    <source>
        <dbReference type="PROSITE" id="PS01031"/>
    </source>
</evidence>
<proteinExistence type="inferred from homology"/>
<accession>A0LC76</accession>
<organism evidence="4 5">
    <name type="scientific">Magnetococcus marinus (strain ATCC BAA-1437 / JCM 17883 / MC-1)</name>
    <dbReference type="NCBI Taxonomy" id="156889"/>
    <lineage>
        <taxon>Bacteria</taxon>
        <taxon>Pseudomonadati</taxon>
        <taxon>Pseudomonadota</taxon>
        <taxon>Magnetococcia</taxon>
        <taxon>Magnetococcales</taxon>
        <taxon>Magnetococcaceae</taxon>
        <taxon>Magnetococcus</taxon>
    </lineage>
</organism>
<dbReference type="Proteomes" id="UP000002586">
    <property type="component" value="Chromosome"/>
</dbReference>
<reference evidence="5" key="1">
    <citation type="journal article" date="2009" name="Appl. Environ. Microbiol.">
        <title>Complete genome sequence of the chemolithoautotrophic marine magnetotactic coccus strain MC-1.</title>
        <authorList>
            <person name="Schubbe S."/>
            <person name="Williams T.J."/>
            <person name="Xie G."/>
            <person name="Kiss H.E."/>
            <person name="Brettin T.S."/>
            <person name="Martinez D."/>
            <person name="Ross C.A."/>
            <person name="Schuler D."/>
            <person name="Cox B.L."/>
            <person name="Nealson K.H."/>
            <person name="Bazylinski D.A."/>
        </authorList>
    </citation>
    <scope>NUCLEOTIDE SEQUENCE [LARGE SCALE GENOMIC DNA]</scope>
    <source>
        <strain evidence="5">ATCC BAA-1437 / JCM 17883 / MC-1</strain>
    </source>
</reference>
<reference evidence="4 5" key="2">
    <citation type="journal article" date="2012" name="Int. J. Syst. Evol. Microbiol.">
        <title>Magnetococcus marinus gen. nov., sp. nov., a marine, magnetotactic bacterium that represents a novel lineage (Magnetococcaceae fam. nov.; Magnetococcales ord. nov.) at the base of the Alphaproteobacteria.</title>
        <authorList>
            <person name="Bazylinski D.A."/>
            <person name="Williams T.J."/>
            <person name="Lefevre C.T."/>
            <person name="Berg R.J."/>
            <person name="Zhang C.L."/>
            <person name="Bowser S.S."/>
            <person name="Dean A.J."/>
            <person name="Beveridge T.J."/>
        </authorList>
    </citation>
    <scope>NUCLEOTIDE SEQUENCE [LARGE SCALE GENOMIC DNA]</scope>
    <source>
        <strain evidence="5">ATCC BAA-1437 / JCM 17883 / MC-1</strain>
    </source>
</reference>
<sequence>MSTLMSYDPFHRVRTLQNELNRLFDPGWDDGNSQMAKLSMGVDIREDENQIVIKADLPGMSQEAIQVNVEHNTLTISGERTFGDEVNRDRYHRVERAYGRFSRSFQLPNTTDTANIKASYVNGVLEVALPKREESKPRAIQIEVQ</sequence>
<dbReference type="InterPro" id="IPR031107">
    <property type="entry name" value="Small_HSP"/>
</dbReference>
<name>A0LC76_MAGMM</name>
<dbReference type="EMBL" id="CP000471">
    <property type="protein sequence ID" value="ABK45569.1"/>
    <property type="molecule type" value="Genomic_DNA"/>
</dbReference>
<keyword evidence="4" id="KW-0346">Stress response</keyword>
<comment type="similarity">
    <text evidence="1 2">Belongs to the small heat shock protein (HSP20) family.</text>
</comment>
<evidence type="ECO:0000313" key="4">
    <source>
        <dbReference type="EMBL" id="ABK45569.1"/>
    </source>
</evidence>
<keyword evidence="5" id="KW-1185">Reference proteome</keyword>
<dbReference type="SUPFAM" id="SSF49764">
    <property type="entry name" value="HSP20-like chaperones"/>
    <property type="match status" value="1"/>
</dbReference>
<dbReference type="InterPro" id="IPR002068">
    <property type="entry name" value="A-crystallin/Hsp20_dom"/>
</dbReference>
<dbReference type="HOGENOM" id="CLU_046737_9_0_5"/>
<evidence type="ECO:0000313" key="5">
    <source>
        <dbReference type="Proteomes" id="UP000002586"/>
    </source>
</evidence>
<dbReference type="PROSITE" id="PS01031">
    <property type="entry name" value="SHSP"/>
    <property type="match status" value="1"/>
</dbReference>
<feature type="domain" description="SHSP" evidence="3">
    <location>
        <begin position="33"/>
        <end position="145"/>
    </location>
</feature>
<dbReference type="CDD" id="cd06464">
    <property type="entry name" value="ACD_sHsps-like"/>
    <property type="match status" value="1"/>
</dbReference>
<evidence type="ECO:0000256" key="1">
    <source>
        <dbReference type="PROSITE-ProRule" id="PRU00285"/>
    </source>
</evidence>
<dbReference type="InterPro" id="IPR008978">
    <property type="entry name" value="HSP20-like_chaperone"/>
</dbReference>
<dbReference type="STRING" id="156889.Mmc1_3078"/>